<feature type="transmembrane region" description="Helical" evidence="6">
    <location>
        <begin position="35"/>
        <end position="55"/>
    </location>
</feature>
<evidence type="ECO:0000313" key="8">
    <source>
        <dbReference type="EMBL" id="AUW95328.1"/>
    </source>
</evidence>
<accession>A0ABM6RV77</accession>
<evidence type="ECO:0000259" key="7">
    <source>
        <dbReference type="Pfam" id="PF00892"/>
    </source>
</evidence>
<dbReference type="PANTHER" id="PTHR32322">
    <property type="entry name" value="INNER MEMBRANE TRANSPORTER"/>
    <property type="match status" value="1"/>
</dbReference>
<feature type="transmembrane region" description="Helical" evidence="6">
    <location>
        <begin position="121"/>
        <end position="140"/>
    </location>
</feature>
<feature type="transmembrane region" description="Helical" evidence="6">
    <location>
        <begin position="265"/>
        <end position="283"/>
    </location>
</feature>
<dbReference type="InterPro" id="IPR037185">
    <property type="entry name" value="EmrE-like"/>
</dbReference>
<dbReference type="Proteomes" id="UP000325292">
    <property type="component" value="Chromosome"/>
</dbReference>
<keyword evidence="9" id="KW-1185">Reference proteome</keyword>
<dbReference type="InterPro" id="IPR000620">
    <property type="entry name" value="EamA_dom"/>
</dbReference>
<dbReference type="PANTHER" id="PTHR32322:SF2">
    <property type="entry name" value="EAMA DOMAIN-CONTAINING PROTEIN"/>
    <property type="match status" value="1"/>
</dbReference>
<evidence type="ECO:0000256" key="4">
    <source>
        <dbReference type="ARBA" id="ARBA00022989"/>
    </source>
</evidence>
<name>A0ABM6RV77_9FIRM</name>
<evidence type="ECO:0000256" key="5">
    <source>
        <dbReference type="ARBA" id="ARBA00023136"/>
    </source>
</evidence>
<keyword evidence="5 6" id="KW-0472">Membrane</keyword>
<proteinExistence type="inferred from homology"/>
<protein>
    <submittedName>
        <fullName evidence="8">EamA family transporter</fullName>
    </submittedName>
</protein>
<organism evidence="8 9">
    <name type="scientific">Sulfobacillus thermotolerans</name>
    <dbReference type="NCBI Taxonomy" id="338644"/>
    <lineage>
        <taxon>Bacteria</taxon>
        <taxon>Bacillati</taxon>
        <taxon>Bacillota</taxon>
        <taxon>Clostridia</taxon>
        <taxon>Eubacteriales</taxon>
        <taxon>Clostridiales Family XVII. Incertae Sedis</taxon>
        <taxon>Sulfobacillus</taxon>
    </lineage>
</organism>
<evidence type="ECO:0000256" key="1">
    <source>
        <dbReference type="ARBA" id="ARBA00004141"/>
    </source>
</evidence>
<comment type="subcellular location">
    <subcellularLocation>
        <location evidence="1">Membrane</location>
        <topology evidence="1">Multi-pass membrane protein</topology>
    </subcellularLocation>
</comment>
<dbReference type="Pfam" id="PF00892">
    <property type="entry name" value="EamA"/>
    <property type="match status" value="2"/>
</dbReference>
<feature type="transmembrane region" description="Helical" evidence="6">
    <location>
        <begin position="146"/>
        <end position="165"/>
    </location>
</feature>
<evidence type="ECO:0000256" key="2">
    <source>
        <dbReference type="ARBA" id="ARBA00007362"/>
    </source>
</evidence>
<evidence type="ECO:0000313" key="9">
    <source>
        <dbReference type="Proteomes" id="UP000325292"/>
    </source>
</evidence>
<keyword evidence="3 6" id="KW-0812">Transmembrane</keyword>
<feature type="transmembrane region" description="Helical" evidence="6">
    <location>
        <begin position="177"/>
        <end position="197"/>
    </location>
</feature>
<feature type="transmembrane region" description="Helical" evidence="6">
    <location>
        <begin position="209"/>
        <end position="232"/>
    </location>
</feature>
<evidence type="ECO:0000256" key="6">
    <source>
        <dbReference type="SAM" id="Phobius"/>
    </source>
</evidence>
<feature type="transmembrane region" description="Helical" evidence="6">
    <location>
        <begin position="67"/>
        <end position="87"/>
    </location>
</feature>
<dbReference type="EMBL" id="CP019454">
    <property type="protein sequence ID" value="AUW95328.1"/>
    <property type="molecule type" value="Genomic_DNA"/>
</dbReference>
<feature type="transmembrane region" description="Helical" evidence="6">
    <location>
        <begin position="93"/>
        <end position="114"/>
    </location>
</feature>
<evidence type="ECO:0000256" key="3">
    <source>
        <dbReference type="ARBA" id="ARBA00022692"/>
    </source>
</evidence>
<sequence length="302" mass="32976">MRSTTRPLLALALLTLIWGYNWVIMKSALVDAPPLYFAAFRVLGGVIVLFGVGIATKRPLKAPTWRYVIPLGLLQTTGFVGFALWALQFGGAGQTAMLVYMMPLWLIILAWPLLGERVHGLQWPALTLALVGLVFILKPWHAQPHTLGTLLALLSGVFWAASAVWQKRAAPPQTDIIAVTAWQTAVGGLALILLAFWLEPLRIHWTPLFIGALLYNAIPGSAIALLLWAYAVDRLPPGMAGMATLFSPLIGVLAAWLQLGERPGLFEGMGMTAIFLALALVTWQHLHSHDVEFSPARPQTSR</sequence>
<reference evidence="8 9" key="1">
    <citation type="journal article" date="2019" name="Sci. Rep.">
        <title>Sulfobacillus thermotolerans: new insights into resistance and metabolic capacities of acidophilic chemolithotrophs.</title>
        <authorList>
            <person name="Panyushkina A.E."/>
            <person name="Babenko V.V."/>
            <person name="Nikitina A.S."/>
            <person name="Selezneva O.V."/>
            <person name="Tsaplina I.A."/>
            <person name="Letarova M.A."/>
            <person name="Kostryukova E.S."/>
            <person name="Letarov A.V."/>
        </authorList>
    </citation>
    <scope>NUCLEOTIDE SEQUENCE [LARGE SCALE GENOMIC DNA]</scope>
    <source>
        <strain evidence="8 9">Kr1</strain>
    </source>
</reference>
<dbReference type="InterPro" id="IPR050638">
    <property type="entry name" value="AA-Vitamin_Transporters"/>
</dbReference>
<gene>
    <name evidence="8" type="ORF">BXT84_01445</name>
</gene>
<feature type="domain" description="EamA" evidence="7">
    <location>
        <begin position="8"/>
        <end position="137"/>
    </location>
</feature>
<feature type="transmembrane region" description="Helical" evidence="6">
    <location>
        <begin position="239"/>
        <end position="259"/>
    </location>
</feature>
<dbReference type="SUPFAM" id="SSF103481">
    <property type="entry name" value="Multidrug resistance efflux transporter EmrE"/>
    <property type="match status" value="2"/>
</dbReference>
<comment type="similarity">
    <text evidence="2">Belongs to the EamA transporter family.</text>
</comment>
<keyword evidence="4 6" id="KW-1133">Transmembrane helix</keyword>
<feature type="domain" description="EamA" evidence="7">
    <location>
        <begin position="147"/>
        <end position="282"/>
    </location>
</feature>